<comment type="caution">
    <text evidence="1">The sequence shown here is derived from an EMBL/GenBank/DDBJ whole genome shotgun (WGS) entry which is preliminary data.</text>
</comment>
<reference evidence="1 2" key="1">
    <citation type="submission" date="2019-06" db="EMBL/GenBank/DDBJ databases">
        <authorList>
            <person name="De-Chao Zhang Q."/>
        </authorList>
    </citation>
    <scope>NUCLEOTIDE SEQUENCE [LARGE SCALE GENOMIC DNA]</scope>
    <source>
        <strain evidence="1 2">KN1116</strain>
    </source>
</reference>
<gene>
    <name evidence="1" type="ORF">FK219_003170</name>
</gene>
<keyword evidence="2" id="KW-1185">Reference proteome</keyword>
<dbReference type="AlphaFoldDB" id="A0A9E5JMI4"/>
<dbReference type="Proteomes" id="UP000818266">
    <property type="component" value="Unassembled WGS sequence"/>
</dbReference>
<evidence type="ECO:0000313" key="2">
    <source>
        <dbReference type="Proteomes" id="UP000818266"/>
    </source>
</evidence>
<protein>
    <submittedName>
        <fullName evidence="1">Uncharacterized protein</fullName>
    </submittedName>
</protein>
<proteinExistence type="predicted"/>
<dbReference type="RefSeq" id="WP_165638030.1">
    <property type="nucleotide sequence ID" value="NZ_VIKT02000004.1"/>
</dbReference>
<name>A0A9E5JMI4_9MICO</name>
<sequence length="46" mass="5296">MKVTLSFLWFDIWVGVFIDRAKRTVYVCPFPCVVLKFEPRGSGEAS</sequence>
<organism evidence="1 2">
    <name type="scientific">Microcella pacifica</name>
    <dbReference type="NCBI Taxonomy" id="2591847"/>
    <lineage>
        <taxon>Bacteria</taxon>
        <taxon>Bacillati</taxon>
        <taxon>Actinomycetota</taxon>
        <taxon>Actinomycetes</taxon>
        <taxon>Micrococcales</taxon>
        <taxon>Microbacteriaceae</taxon>
        <taxon>Microcella</taxon>
    </lineage>
</organism>
<dbReference type="EMBL" id="VIKT02000004">
    <property type="protein sequence ID" value="NHF62250.1"/>
    <property type="molecule type" value="Genomic_DNA"/>
</dbReference>
<evidence type="ECO:0000313" key="1">
    <source>
        <dbReference type="EMBL" id="NHF62250.1"/>
    </source>
</evidence>
<reference evidence="1 2" key="2">
    <citation type="submission" date="2020-03" db="EMBL/GenBank/DDBJ databases">
        <title>Chryseoglobus sp. isolated from a deep-sea seamount.</title>
        <authorList>
            <person name="Zhang D.-C."/>
        </authorList>
    </citation>
    <scope>NUCLEOTIDE SEQUENCE [LARGE SCALE GENOMIC DNA]</scope>
    <source>
        <strain evidence="1 2">KN1116</strain>
    </source>
</reference>
<accession>A0A9E5JMI4</accession>